<sequence length="130" mass="13772">MGYIAVGLAGIVGSLLRYYMSVWLGDASGVFPWATLVTNLIGCFLLGYFTSRIAKIAWLHPPIATAIGTGLIGSFTTFSTFSTETVTLVVQGHAGLAAVYVGTSAVFGLLFSLWGYRAGTFIHIARSKSI</sequence>
<feature type="binding site" evidence="10">
    <location>
        <position position="76"/>
    </location>
    <ligand>
        <name>Na(+)</name>
        <dbReference type="ChEBI" id="CHEBI:29101"/>
        <note>structural</note>
    </ligand>
</feature>
<evidence type="ECO:0000256" key="9">
    <source>
        <dbReference type="ARBA" id="ARBA00049940"/>
    </source>
</evidence>
<dbReference type="RefSeq" id="WP_306065640.1">
    <property type="nucleotide sequence ID" value="NZ_JAROCA020000001.1"/>
</dbReference>
<dbReference type="InterPro" id="IPR003691">
    <property type="entry name" value="FluC"/>
</dbReference>
<evidence type="ECO:0000256" key="1">
    <source>
        <dbReference type="ARBA" id="ARBA00004651"/>
    </source>
</evidence>
<dbReference type="HAMAP" id="MF_00454">
    <property type="entry name" value="FluC"/>
    <property type="match status" value="1"/>
</dbReference>
<comment type="similarity">
    <text evidence="7 10">Belongs to the fluoride channel Fluc/FEX (TC 1.A.43) family.</text>
</comment>
<evidence type="ECO:0000313" key="12">
    <source>
        <dbReference type="Proteomes" id="UP001228376"/>
    </source>
</evidence>
<keyword evidence="3 10" id="KW-0812">Transmembrane</keyword>
<comment type="caution">
    <text evidence="11">The sequence shown here is derived from an EMBL/GenBank/DDBJ whole genome shotgun (WGS) entry which is preliminary data.</text>
</comment>
<keyword evidence="10" id="KW-0915">Sodium</keyword>
<evidence type="ECO:0000256" key="8">
    <source>
        <dbReference type="ARBA" id="ARBA00035585"/>
    </source>
</evidence>
<comment type="function">
    <text evidence="9 10">Fluoride-specific ion channel. Important for reducing fluoride concentration in the cell, thus reducing its toxicity.</text>
</comment>
<evidence type="ECO:0000256" key="6">
    <source>
        <dbReference type="ARBA" id="ARBA00023303"/>
    </source>
</evidence>
<dbReference type="Proteomes" id="UP001228376">
    <property type="component" value="Unassembled WGS sequence"/>
</dbReference>
<keyword evidence="2 10" id="KW-1003">Cell membrane</keyword>
<comment type="catalytic activity">
    <reaction evidence="8">
        <text>fluoride(in) = fluoride(out)</text>
        <dbReference type="Rhea" id="RHEA:76159"/>
        <dbReference type="ChEBI" id="CHEBI:17051"/>
    </reaction>
    <physiologicalReaction direction="left-to-right" evidence="8">
        <dbReference type="Rhea" id="RHEA:76160"/>
    </physiologicalReaction>
</comment>
<keyword evidence="6 10" id="KW-0407">Ion channel</keyword>
<proteinExistence type="inferred from homology"/>
<feature type="binding site" evidence="10">
    <location>
        <position position="73"/>
    </location>
    <ligand>
        <name>Na(+)</name>
        <dbReference type="ChEBI" id="CHEBI:29101"/>
        <note>structural</note>
    </ligand>
</feature>
<keyword evidence="12" id="KW-1185">Reference proteome</keyword>
<evidence type="ECO:0000256" key="7">
    <source>
        <dbReference type="ARBA" id="ARBA00035120"/>
    </source>
</evidence>
<comment type="activity regulation">
    <text evidence="10">Na(+) is not transported, but it plays an essential structural role and its presence is essential for fluoride channel function.</text>
</comment>
<keyword evidence="5 10" id="KW-0472">Membrane</keyword>
<evidence type="ECO:0000256" key="2">
    <source>
        <dbReference type="ARBA" id="ARBA00022475"/>
    </source>
</evidence>
<dbReference type="PANTHER" id="PTHR28259:SF1">
    <property type="entry name" value="FLUORIDE EXPORT PROTEIN 1-RELATED"/>
    <property type="match status" value="1"/>
</dbReference>
<keyword evidence="10" id="KW-0813">Transport</keyword>
<accession>A0ABU5CE74</accession>
<organism evidence="11 12">
    <name type="scientific">Tigheibacillus jepli</name>
    <dbReference type="NCBI Taxonomy" id="3035914"/>
    <lineage>
        <taxon>Bacteria</taxon>
        <taxon>Bacillati</taxon>
        <taxon>Bacillota</taxon>
        <taxon>Bacilli</taxon>
        <taxon>Bacillales</taxon>
        <taxon>Bacillaceae</taxon>
        <taxon>Tigheibacillus</taxon>
    </lineage>
</organism>
<evidence type="ECO:0000256" key="4">
    <source>
        <dbReference type="ARBA" id="ARBA00022989"/>
    </source>
</evidence>
<reference evidence="11 12" key="1">
    <citation type="submission" date="2023-10" db="EMBL/GenBank/DDBJ databases">
        <title>179-bfca-hs.</title>
        <authorList>
            <person name="Miliotis G."/>
            <person name="Sengupta P."/>
            <person name="Hameed A."/>
            <person name="Chuvochina M."/>
            <person name="Mcdonagh F."/>
            <person name="Simpson A.C."/>
            <person name="Singh N.K."/>
            <person name="Rekha P.D."/>
            <person name="Raman K."/>
            <person name="Hugenholtz P."/>
            <person name="Venkateswaran K."/>
        </authorList>
    </citation>
    <scope>NUCLEOTIDE SEQUENCE [LARGE SCALE GENOMIC DNA]</scope>
    <source>
        <strain evidence="11 12">179-BFC-A-HS</strain>
    </source>
</reference>
<keyword evidence="4 10" id="KW-1133">Transmembrane helix</keyword>
<keyword evidence="10" id="KW-0479">Metal-binding</keyword>
<name>A0ABU5CE74_9BACI</name>
<gene>
    <name evidence="10" type="primary">fluC</name>
    <name evidence="10" type="synonym">crcB</name>
    <name evidence="11" type="ORF">P5G51_003420</name>
</gene>
<dbReference type="Pfam" id="PF02537">
    <property type="entry name" value="CRCB"/>
    <property type="match status" value="1"/>
</dbReference>
<evidence type="ECO:0000256" key="5">
    <source>
        <dbReference type="ARBA" id="ARBA00023136"/>
    </source>
</evidence>
<evidence type="ECO:0000256" key="10">
    <source>
        <dbReference type="HAMAP-Rule" id="MF_00454"/>
    </source>
</evidence>
<protein>
    <recommendedName>
        <fullName evidence="10">Fluoride-specific ion channel FluC</fullName>
    </recommendedName>
</protein>
<dbReference type="EMBL" id="JAROCA020000001">
    <property type="protein sequence ID" value="MDY0404581.1"/>
    <property type="molecule type" value="Genomic_DNA"/>
</dbReference>
<evidence type="ECO:0000313" key="11">
    <source>
        <dbReference type="EMBL" id="MDY0404581.1"/>
    </source>
</evidence>
<dbReference type="PANTHER" id="PTHR28259">
    <property type="entry name" value="FLUORIDE EXPORT PROTEIN 1-RELATED"/>
    <property type="match status" value="1"/>
</dbReference>
<feature type="transmembrane region" description="Helical" evidence="10">
    <location>
        <begin position="30"/>
        <end position="51"/>
    </location>
</feature>
<feature type="transmembrane region" description="Helical" evidence="10">
    <location>
        <begin position="94"/>
        <end position="116"/>
    </location>
</feature>
<keyword evidence="10" id="KW-0406">Ion transport</keyword>
<evidence type="ECO:0000256" key="3">
    <source>
        <dbReference type="ARBA" id="ARBA00022692"/>
    </source>
</evidence>
<comment type="subcellular location">
    <subcellularLocation>
        <location evidence="1 10">Cell membrane</location>
        <topology evidence="1 10">Multi-pass membrane protein</topology>
    </subcellularLocation>
</comment>
<feature type="transmembrane region" description="Helical" evidence="10">
    <location>
        <begin position="63"/>
        <end position="82"/>
    </location>
</feature>